<sequence>MTRHGHGLHHKPPRRGFVPTLPDDPSTLPRLPRDVWVVVCRYLGDDVRPRLADHEEHGHGRGHKVLEKESRTALARLMRTSSEVYHVAGPELYRRLDLCSASFHKVIRGYDDPPAFDAADQWALGSQTQTYTMSSSNSKLELLKYVRHLNIVDLPPATAVQHLLNLGDEGRLFPNLDVITFRPQMYIDYADLHANVPDPVDEHPLLTLLGRETPRHACMAFPTEAGVDRYVGPKHIAGCTHDHKRCNLDCHRKRYQRYLVLGLASAWLARLCHSWRPSLASLTLHDWHMSAAPTFPAAQLRIFMPEVETMRITWILSLASLLLLDAYPATELPQRLELANLGVNLEDCGCTHTLLQTMDNSRTALQTYFATRTAIALTTPSAWDVTVCVCCGGVPALTEEPRDRDSRVYVDDHHPAWRSACLATQSLDLVPFDLLKLAEDPQWRMKCSKVELSDGYDRPPSSS</sequence>
<dbReference type="RefSeq" id="XP_028479164.1">
    <property type="nucleotide sequence ID" value="XM_028620192.1"/>
</dbReference>
<dbReference type="Proteomes" id="UP000279236">
    <property type="component" value="Unassembled WGS sequence"/>
</dbReference>
<evidence type="ECO:0000313" key="2">
    <source>
        <dbReference type="EMBL" id="RSH86379.1"/>
    </source>
</evidence>
<feature type="compositionally biased region" description="Basic residues" evidence="1">
    <location>
        <begin position="1"/>
        <end position="14"/>
    </location>
</feature>
<keyword evidence="3" id="KW-1185">Reference proteome</keyword>
<feature type="region of interest" description="Disordered" evidence="1">
    <location>
        <begin position="1"/>
        <end position="24"/>
    </location>
</feature>
<dbReference type="EMBL" id="RSCE01000002">
    <property type="protein sequence ID" value="RSH86379.1"/>
    <property type="molecule type" value="Genomic_DNA"/>
</dbReference>
<dbReference type="GeneID" id="39589172"/>
<comment type="caution">
    <text evidence="2">The sequence shown here is derived from an EMBL/GenBank/DDBJ whole genome shotgun (WGS) entry which is preliminary data.</text>
</comment>
<dbReference type="AlphaFoldDB" id="A0A427Y5K8"/>
<reference evidence="2 3" key="1">
    <citation type="submission" date="2018-11" db="EMBL/GenBank/DDBJ databases">
        <title>Genome sequence of Apiotrichum porosum DSM 27194.</title>
        <authorList>
            <person name="Aliyu H."/>
            <person name="Gorte O."/>
            <person name="Ochsenreither K."/>
        </authorList>
    </citation>
    <scope>NUCLEOTIDE SEQUENCE [LARGE SCALE GENOMIC DNA]</scope>
    <source>
        <strain evidence="2 3">DSM 27194</strain>
    </source>
</reference>
<proteinExistence type="predicted"/>
<accession>A0A427Y5K8</accession>
<protein>
    <submittedName>
        <fullName evidence="2">Uncharacterized protein</fullName>
    </submittedName>
</protein>
<organism evidence="2 3">
    <name type="scientific">Apiotrichum porosum</name>
    <dbReference type="NCBI Taxonomy" id="105984"/>
    <lineage>
        <taxon>Eukaryota</taxon>
        <taxon>Fungi</taxon>
        <taxon>Dikarya</taxon>
        <taxon>Basidiomycota</taxon>
        <taxon>Agaricomycotina</taxon>
        <taxon>Tremellomycetes</taxon>
        <taxon>Trichosporonales</taxon>
        <taxon>Trichosporonaceae</taxon>
        <taxon>Apiotrichum</taxon>
    </lineage>
</organism>
<evidence type="ECO:0000256" key="1">
    <source>
        <dbReference type="SAM" id="MobiDB-lite"/>
    </source>
</evidence>
<evidence type="ECO:0000313" key="3">
    <source>
        <dbReference type="Proteomes" id="UP000279236"/>
    </source>
</evidence>
<gene>
    <name evidence="2" type="ORF">EHS24_004629</name>
</gene>
<name>A0A427Y5K8_9TREE</name>